<feature type="transmembrane region" description="Helical" evidence="1">
    <location>
        <begin position="180"/>
        <end position="199"/>
    </location>
</feature>
<feature type="transmembrane region" description="Helical" evidence="1">
    <location>
        <begin position="367"/>
        <end position="390"/>
    </location>
</feature>
<evidence type="ECO:0000313" key="2">
    <source>
        <dbReference type="EMBL" id="TMN80114.1"/>
    </source>
</evidence>
<reference evidence="2 3" key="1">
    <citation type="submission" date="2017-12" db="EMBL/GenBank/DDBJ databases">
        <authorList>
            <person name="Paulsen S."/>
            <person name="Gram L.K."/>
        </authorList>
    </citation>
    <scope>NUCLEOTIDE SEQUENCE [LARGE SCALE GENOMIC DNA]</scope>
    <source>
        <strain evidence="2 3">S1607</strain>
    </source>
</reference>
<name>A0AAQ2EW61_PSEO7</name>
<feature type="transmembrane region" description="Helical" evidence="1">
    <location>
        <begin position="35"/>
        <end position="53"/>
    </location>
</feature>
<dbReference type="RefSeq" id="WP_045962998.1">
    <property type="nucleotide sequence ID" value="NZ_JXXW01000017.1"/>
</dbReference>
<gene>
    <name evidence="2" type="ORF">CWB74_04330</name>
</gene>
<feature type="transmembrane region" description="Helical" evidence="1">
    <location>
        <begin position="211"/>
        <end position="228"/>
    </location>
</feature>
<evidence type="ECO:0000313" key="3">
    <source>
        <dbReference type="Proteomes" id="UP000305423"/>
    </source>
</evidence>
<dbReference type="EMBL" id="PNEL01000012">
    <property type="protein sequence ID" value="TMN80114.1"/>
    <property type="molecule type" value="Genomic_DNA"/>
</dbReference>
<sequence length="445" mass="50593">MISVTVLFPVIILIISFFLFKKVSGSLSLTKLNLISWIFYFQLFAQCFFSAILTLNGFTNHYVLTTVGVDSLLIGSFAILYTLLMLPVGMLIGMYTFGFRGNEINFKNYINKPVTFIFDYKDQHVKFVLYFLSLLAILAVFYVLISVGKVPLFSILSGVDGLDMAGLRQNASRGFSGNSFVKNIFGYMLTPLICYISYIYMRISGRFHDKFWFYIMFIFTFLILTYDFSKSPIVFFSVGFLFINVLIFNGISKKTVFVFSFLSLLFLFFIYSFLLNLDELWSLNSGVFGRIFFSQAAGTYLAFEYFPDVYNHIGFSSISVSLSNLFGLDYTDRAARLIMYGFNPTGVESGTAGVMNSLFIAEAWANWGWAGLLLSPIYVGFIIQSLYMLLLKLPKNPVFIGAYAFLATKIPITGGVNDFIYNPIFFLVFMVVVFIYLLSLSLKRL</sequence>
<keyword evidence="1" id="KW-1133">Transmembrane helix</keyword>
<accession>A0AAQ2EW61</accession>
<proteinExistence type="predicted"/>
<dbReference type="Proteomes" id="UP000305423">
    <property type="component" value="Unassembled WGS sequence"/>
</dbReference>
<evidence type="ECO:0000256" key="1">
    <source>
        <dbReference type="SAM" id="Phobius"/>
    </source>
</evidence>
<feature type="transmembrane region" description="Helical" evidence="1">
    <location>
        <begin position="73"/>
        <end position="97"/>
    </location>
</feature>
<comment type="caution">
    <text evidence="2">The sequence shown here is derived from an EMBL/GenBank/DDBJ whole genome shotgun (WGS) entry which is preliminary data.</text>
</comment>
<organism evidence="2 3">
    <name type="scientific">Pseudoalteromonas piscicida</name>
    <dbReference type="NCBI Taxonomy" id="43662"/>
    <lineage>
        <taxon>Bacteria</taxon>
        <taxon>Pseudomonadati</taxon>
        <taxon>Pseudomonadota</taxon>
        <taxon>Gammaproteobacteria</taxon>
        <taxon>Alteromonadales</taxon>
        <taxon>Pseudoalteromonadaceae</taxon>
        <taxon>Pseudoalteromonas</taxon>
    </lineage>
</organism>
<keyword evidence="1" id="KW-0472">Membrane</keyword>
<feature type="transmembrane region" description="Helical" evidence="1">
    <location>
        <begin position="256"/>
        <end position="274"/>
    </location>
</feature>
<feature type="transmembrane region" description="Helical" evidence="1">
    <location>
        <begin position="420"/>
        <end position="442"/>
    </location>
</feature>
<feature type="transmembrane region" description="Helical" evidence="1">
    <location>
        <begin position="127"/>
        <end position="145"/>
    </location>
</feature>
<dbReference type="AlphaFoldDB" id="A0AAQ2EW61"/>
<keyword evidence="1" id="KW-0812">Transmembrane</keyword>
<feature type="transmembrane region" description="Helical" evidence="1">
    <location>
        <begin position="234"/>
        <end position="251"/>
    </location>
</feature>
<feature type="transmembrane region" description="Helical" evidence="1">
    <location>
        <begin position="6"/>
        <end position="23"/>
    </location>
</feature>
<feature type="transmembrane region" description="Helical" evidence="1">
    <location>
        <begin position="397"/>
        <end position="414"/>
    </location>
</feature>
<protein>
    <recommendedName>
        <fullName evidence="4">Oligosaccharide repeat unit polymerase</fullName>
    </recommendedName>
</protein>
<evidence type="ECO:0008006" key="4">
    <source>
        <dbReference type="Google" id="ProtNLM"/>
    </source>
</evidence>
<reference evidence="3" key="2">
    <citation type="submission" date="2019-06" db="EMBL/GenBank/DDBJ databases">
        <title>Co-occurence of chitin degradation, pigmentation and bioactivity in marine Pseudoalteromonas.</title>
        <authorList>
            <person name="Sonnenschein E.C."/>
            <person name="Bech P.K."/>
        </authorList>
    </citation>
    <scope>NUCLEOTIDE SEQUENCE [LARGE SCALE GENOMIC DNA]</scope>
    <source>
        <strain evidence="3">S1607</strain>
    </source>
</reference>